<name>A0AAV4QT00_CAEEX</name>
<protein>
    <submittedName>
        <fullName evidence="1">Uncharacterized protein</fullName>
    </submittedName>
</protein>
<organism evidence="1 2">
    <name type="scientific">Caerostris extrusa</name>
    <name type="common">Bark spider</name>
    <name type="synonym">Caerostris bankana</name>
    <dbReference type="NCBI Taxonomy" id="172846"/>
    <lineage>
        <taxon>Eukaryota</taxon>
        <taxon>Metazoa</taxon>
        <taxon>Ecdysozoa</taxon>
        <taxon>Arthropoda</taxon>
        <taxon>Chelicerata</taxon>
        <taxon>Arachnida</taxon>
        <taxon>Araneae</taxon>
        <taxon>Araneomorphae</taxon>
        <taxon>Entelegynae</taxon>
        <taxon>Araneoidea</taxon>
        <taxon>Araneidae</taxon>
        <taxon>Caerostris</taxon>
    </lineage>
</organism>
<proteinExistence type="predicted"/>
<evidence type="ECO:0000313" key="1">
    <source>
        <dbReference type="EMBL" id="GIY12778.1"/>
    </source>
</evidence>
<keyword evidence="2" id="KW-1185">Reference proteome</keyword>
<evidence type="ECO:0000313" key="2">
    <source>
        <dbReference type="Proteomes" id="UP001054945"/>
    </source>
</evidence>
<sequence length="228" mass="24736">MNITPRLTSIVSLSEEGFTQILLLDLVSGNWNSPFLFREQKMSQKDFNSICGMKPNMHKTSLQPIPNLQQLATQALEGSATQSGTHVTCHLTTTPPDSSPPLCHESSPSLFLPSIFFSLVSTCSKWNRGAGAVLSTQSSPGNVVIISGCPYLDRVTTSCCPYLNGTTTRCCHYQDEVTARCCPYLDGVTIRYCSYLDGVATTCCPPLDRVTTSCCPHLNGVKSDVVLT</sequence>
<comment type="caution">
    <text evidence="1">The sequence shown here is derived from an EMBL/GenBank/DDBJ whole genome shotgun (WGS) entry which is preliminary data.</text>
</comment>
<reference evidence="1 2" key="1">
    <citation type="submission" date="2021-06" db="EMBL/GenBank/DDBJ databases">
        <title>Caerostris extrusa draft genome.</title>
        <authorList>
            <person name="Kono N."/>
            <person name="Arakawa K."/>
        </authorList>
    </citation>
    <scope>NUCLEOTIDE SEQUENCE [LARGE SCALE GENOMIC DNA]</scope>
</reference>
<gene>
    <name evidence="1" type="ORF">CEXT_262691</name>
</gene>
<dbReference type="AlphaFoldDB" id="A0AAV4QT00"/>
<dbReference type="EMBL" id="BPLR01006848">
    <property type="protein sequence ID" value="GIY12778.1"/>
    <property type="molecule type" value="Genomic_DNA"/>
</dbReference>
<accession>A0AAV4QT00</accession>
<dbReference type="Proteomes" id="UP001054945">
    <property type="component" value="Unassembled WGS sequence"/>
</dbReference>